<sequence>MPPTRATYINSTYDGGNMAQFSHAPQLHPCMSGYLSTLLLNYKFYRVGQVVSLEPTFISLAVLRQSVSSLRIHLLLQLPAYPGLTDHPVIMQDSARMISVIHTRSWMDQDLKWNHTTPNRERMGGKSSPAMCSCSSLFPLADSCILHHTILPNTSDSISPAYSQHSHENVLLGGMKITSKKMEEIWQPRKFHFPSTLTKEQPETGSAGSHAKVEILNHLRVTEIEREQLCEYVYGSLAQGRGPDGHDVVCQPSTNSGGQHAVGSEDLDLSYGDVSRRVLEYESWVWQSFNEWIEHMFPDASRGWY</sequence>
<dbReference type="AlphaFoldDB" id="A0A9P9G1B3"/>
<protein>
    <submittedName>
        <fullName evidence="1">Uncharacterized protein</fullName>
    </submittedName>
</protein>
<gene>
    <name evidence="1" type="ORF">B0J15DRAFT_506317</name>
</gene>
<dbReference type="OrthoDB" id="10655264at2759"/>
<name>A0A9P9G1B3_FUSSL</name>
<reference evidence="1" key="1">
    <citation type="journal article" date="2021" name="Nat. Commun.">
        <title>Genetic determinants of endophytism in the Arabidopsis root mycobiome.</title>
        <authorList>
            <person name="Mesny F."/>
            <person name="Miyauchi S."/>
            <person name="Thiergart T."/>
            <person name="Pickel B."/>
            <person name="Atanasova L."/>
            <person name="Karlsson M."/>
            <person name="Huettel B."/>
            <person name="Barry K.W."/>
            <person name="Haridas S."/>
            <person name="Chen C."/>
            <person name="Bauer D."/>
            <person name="Andreopoulos W."/>
            <person name="Pangilinan J."/>
            <person name="LaButti K."/>
            <person name="Riley R."/>
            <person name="Lipzen A."/>
            <person name="Clum A."/>
            <person name="Drula E."/>
            <person name="Henrissat B."/>
            <person name="Kohler A."/>
            <person name="Grigoriev I.V."/>
            <person name="Martin F.M."/>
            <person name="Hacquard S."/>
        </authorList>
    </citation>
    <scope>NUCLEOTIDE SEQUENCE</scope>
    <source>
        <strain evidence="1">FSSC 5 MPI-SDFR-AT-0091</strain>
    </source>
</reference>
<proteinExistence type="predicted"/>
<dbReference type="Proteomes" id="UP000736672">
    <property type="component" value="Unassembled WGS sequence"/>
</dbReference>
<comment type="caution">
    <text evidence="1">The sequence shown here is derived from an EMBL/GenBank/DDBJ whole genome shotgun (WGS) entry which is preliminary data.</text>
</comment>
<organism evidence="1 2">
    <name type="scientific">Fusarium solani</name>
    <name type="common">Filamentous fungus</name>
    <dbReference type="NCBI Taxonomy" id="169388"/>
    <lineage>
        <taxon>Eukaryota</taxon>
        <taxon>Fungi</taxon>
        <taxon>Dikarya</taxon>
        <taxon>Ascomycota</taxon>
        <taxon>Pezizomycotina</taxon>
        <taxon>Sordariomycetes</taxon>
        <taxon>Hypocreomycetidae</taxon>
        <taxon>Hypocreales</taxon>
        <taxon>Nectriaceae</taxon>
        <taxon>Fusarium</taxon>
        <taxon>Fusarium solani species complex</taxon>
    </lineage>
</organism>
<accession>A0A9P9G1B3</accession>
<evidence type="ECO:0000313" key="1">
    <source>
        <dbReference type="EMBL" id="KAH7230393.1"/>
    </source>
</evidence>
<dbReference type="EMBL" id="JAGTJS010000037">
    <property type="protein sequence ID" value="KAH7230393.1"/>
    <property type="molecule type" value="Genomic_DNA"/>
</dbReference>
<evidence type="ECO:0000313" key="2">
    <source>
        <dbReference type="Proteomes" id="UP000736672"/>
    </source>
</evidence>
<keyword evidence="2" id="KW-1185">Reference proteome</keyword>